<sequence length="223" mass="25062">MTYMELNKKANQKVEVECRECKRKTRHLILASADISGSERLSWDYEMHWTSSSQIVQCQGCETVSFRRVSSDSENTPIQVGPNEYVDDELIELFPGPIQSRDPLSDSHILPSKVQRIYEETIRALNGTQPVLCGIGIRALIETVAKEKRASSRDLYGKINDLVSHGVLTQEGADILHKLRTLGNDAAHEVKPHSERQLGLAMDVVENLLQGVYILPHHAKSTF</sequence>
<dbReference type="AlphaFoldDB" id="A0A1H3B5I4"/>
<evidence type="ECO:0000259" key="1">
    <source>
        <dbReference type="Pfam" id="PF13643"/>
    </source>
</evidence>
<dbReference type="Pfam" id="PF13643">
    <property type="entry name" value="DUF4145"/>
    <property type="match status" value="1"/>
</dbReference>
<dbReference type="Proteomes" id="UP000198816">
    <property type="component" value="Unassembled WGS sequence"/>
</dbReference>
<feature type="domain" description="DUF4145" evidence="1">
    <location>
        <begin position="120"/>
        <end position="206"/>
    </location>
</feature>
<dbReference type="InterPro" id="IPR025285">
    <property type="entry name" value="DUF4145"/>
</dbReference>
<organism evidence="2 3">
    <name type="scientific">Thiocapsa roseopersicina</name>
    <dbReference type="NCBI Taxonomy" id="1058"/>
    <lineage>
        <taxon>Bacteria</taxon>
        <taxon>Pseudomonadati</taxon>
        <taxon>Pseudomonadota</taxon>
        <taxon>Gammaproteobacteria</taxon>
        <taxon>Chromatiales</taxon>
        <taxon>Chromatiaceae</taxon>
        <taxon>Thiocapsa</taxon>
    </lineage>
</organism>
<dbReference type="OrthoDB" id="6402073at2"/>
<accession>A0A1H3B5I4</accession>
<evidence type="ECO:0000313" key="2">
    <source>
        <dbReference type="EMBL" id="SDX37197.1"/>
    </source>
</evidence>
<gene>
    <name evidence="2" type="ORF">SAMN05421783_1238</name>
</gene>
<keyword evidence="3" id="KW-1185">Reference proteome</keyword>
<name>A0A1H3B5I4_THIRO</name>
<evidence type="ECO:0000313" key="3">
    <source>
        <dbReference type="Proteomes" id="UP000198816"/>
    </source>
</evidence>
<dbReference type="EMBL" id="FNNZ01000023">
    <property type="protein sequence ID" value="SDX37197.1"/>
    <property type="molecule type" value="Genomic_DNA"/>
</dbReference>
<protein>
    <recommendedName>
        <fullName evidence="1">DUF4145 domain-containing protein</fullName>
    </recommendedName>
</protein>
<proteinExistence type="predicted"/>
<reference evidence="3" key="1">
    <citation type="submission" date="2016-10" db="EMBL/GenBank/DDBJ databases">
        <authorList>
            <person name="Varghese N."/>
            <person name="Submissions S."/>
        </authorList>
    </citation>
    <scope>NUCLEOTIDE SEQUENCE [LARGE SCALE GENOMIC DNA]</scope>
    <source>
        <strain evidence="3">DSM 217</strain>
    </source>
</reference>